<protein>
    <submittedName>
        <fullName evidence="1">Uncharacterized protein</fullName>
    </submittedName>
</protein>
<dbReference type="Proteomes" id="UP000824881">
    <property type="component" value="Unassembled WGS sequence"/>
</dbReference>
<evidence type="ECO:0000313" key="1">
    <source>
        <dbReference type="EMBL" id="KAG9226461.1"/>
    </source>
</evidence>
<reference evidence="1 2" key="1">
    <citation type="journal article" date="2021" name="Appl. Environ. Microbiol.">
        <title>Genetic linkage and physical mapping for an oyster mushroom Pleurotus cornucopiae and QTL analysis for the trait cap color.</title>
        <authorList>
            <person name="Zhang Y."/>
            <person name="Gao W."/>
            <person name="Sonnenberg A."/>
            <person name="Chen Q."/>
            <person name="Zhang J."/>
            <person name="Huang C."/>
        </authorList>
    </citation>
    <scope>NUCLEOTIDE SEQUENCE [LARGE SCALE GENOMIC DNA]</scope>
    <source>
        <strain evidence="1">CCMSSC00406</strain>
    </source>
</reference>
<gene>
    <name evidence="1" type="ORF">CCMSSC00406_0005872</name>
</gene>
<proteinExistence type="predicted"/>
<evidence type="ECO:0000313" key="2">
    <source>
        <dbReference type="Proteomes" id="UP000824881"/>
    </source>
</evidence>
<name>A0ACB7JB01_PLECO</name>
<keyword evidence="2" id="KW-1185">Reference proteome</keyword>
<accession>A0ACB7JB01</accession>
<dbReference type="EMBL" id="WQMT02000002">
    <property type="protein sequence ID" value="KAG9226461.1"/>
    <property type="molecule type" value="Genomic_DNA"/>
</dbReference>
<comment type="caution">
    <text evidence="1">The sequence shown here is derived from an EMBL/GenBank/DDBJ whole genome shotgun (WGS) entry which is preliminary data.</text>
</comment>
<organism evidence="1 2">
    <name type="scientific">Pleurotus cornucopiae</name>
    <name type="common">Cornucopia mushroom</name>
    <dbReference type="NCBI Taxonomy" id="5321"/>
    <lineage>
        <taxon>Eukaryota</taxon>
        <taxon>Fungi</taxon>
        <taxon>Dikarya</taxon>
        <taxon>Basidiomycota</taxon>
        <taxon>Agaricomycotina</taxon>
        <taxon>Agaricomycetes</taxon>
        <taxon>Agaricomycetidae</taxon>
        <taxon>Agaricales</taxon>
        <taxon>Pleurotineae</taxon>
        <taxon>Pleurotaceae</taxon>
        <taxon>Pleurotus</taxon>
    </lineage>
</organism>
<sequence>MPVPELMSQLTGQQIHGAMLIDAVPISNFQLQTPSKRIHSPRINIRILSTVIAVHSEYNYTSTRCCGKPLRDEPLQKGGRGRLQQQDTSEKPEARLVLKLKLKVRDPAQMHRVSV</sequence>